<dbReference type="InterPro" id="IPR027417">
    <property type="entry name" value="P-loop_NTPase"/>
</dbReference>
<keyword evidence="12" id="KW-1185">Reference proteome</keyword>
<dbReference type="GO" id="GO:0003677">
    <property type="term" value="F:DNA binding"/>
    <property type="evidence" value="ECO:0007669"/>
    <property type="project" value="UniProtKB-KW"/>
</dbReference>
<evidence type="ECO:0000259" key="9">
    <source>
        <dbReference type="PROSITE" id="PS51192"/>
    </source>
</evidence>
<dbReference type="PANTHER" id="PTHR47964">
    <property type="entry name" value="ATP-DEPENDENT DNA HELICASE HOMOLOG RECG, CHLOROPLASTIC"/>
    <property type="match status" value="1"/>
</dbReference>
<evidence type="ECO:0000256" key="6">
    <source>
        <dbReference type="ARBA" id="ARBA00023125"/>
    </source>
</evidence>
<dbReference type="NCBIfam" id="NF008165">
    <property type="entry name" value="PRK10917.1-3"/>
    <property type="match status" value="1"/>
</dbReference>
<dbReference type="InterPro" id="IPR001650">
    <property type="entry name" value="Helicase_C-like"/>
</dbReference>
<evidence type="ECO:0000256" key="2">
    <source>
        <dbReference type="ARBA" id="ARBA00022763"/>
    </source>
</evidence>
<dbReference type="Pfam" id="PF19833">
    <property type="entry name" value="RecG_dom3_C"/>
    <property type="match status" value="1"/>
</dbReference>
<accession>A0A517Y5Q9</accession>
<dbReference type="InterPro" id="IPR047112">
    <property type="entry name" value="RecG/Mfd"/>
</dbReference>
<feature type="domain" description="Helicase C-terminal" evidence="10">
    <location>
        <begin position="490"/>
        <end position="648"/>
    </location>
</feature>
<reference evidence="11 12" key="1">
    <citation type="submission" date="2019-02" db="EMBL/GenBank/DDBJ databases">
        <title>Deep-cultivation of Planctomycetes and their phenomic and genomic characterization uncovers novel biology.</title>
        <authorList>
            <person name="Wiegand S."/>
            <person name="Jogler M."/>
            <person name="Boedeker C."/>
            <person name="Pinto D."/>
            <person name="Vollmers J."/>
            <person name="Rivas-Marin E."/>
            <person name="Kohn T."/>
            <person name="Peeters S.H."/>
            <person name="Heuer A."/>
            <person name="Rast P."/>
            <person name="Oberbeckmann S."/>
            <person name="Bunk B."/>
            <person name="Jeske O."/>
            <person name="Meyerdierks A."/>
            <person name="Storesund J.E."/>
            <person name="Kallscheuer N."/>
            <person name="Luecker S."/>
            <person name="Lage O.M."/>
            <person name="Pohl T."/>
            <person name="Merkel B.J."/>
            <person name="Hornburger P."/>
            <person name="Mueller R.-W."/>
            <person name="Bruemmer F."/>
            <person name="Labrenz M."/>
            <person name="Spormann A.M."/>
            <person name="Op den Camp H."/>
            <person name="Overmann J."/>
            <person name="Amann R."/>
            <person name="Jetten M.S.M."/>
            <person name="Mascher T."/>
            <person name="Medema M.H."/>
            <person name="Devos D.P."/>
            <person name="Kaster A.-K."/>
            <person name="Ovreas L."/>
            <person name="Rohde M."/>
            <person name="Galperin M.Y."/>
            <person name="Jogler C."/>
        </authorList>
    </citation>
    <scope>NUCLEOTIDE SEQUENCE [LARGE SCALE GENOMIC DNA]</scope>
    <source>
        <strain evidence="11 12">ETA_A8</strain>
    </source>
</reference>
<protein>
    <recommendedName>
        <fullName evidence="8">Probable DNA 3'-5' helicase RecG</fullName>
    </recommendedName>
</protein>
<dbReference type="Pfam" id="PF00270">
    <property type="entry name" value="DEAD"/>
    <property type="match status" value="1"/>
</dbReference>
<dbReference type="InterPro" id="IPR012340">
    <property type="entry name" value="NA-bd_OB-fold"/>
</dbReference>
<evidence type="ECO:0000313" key="11">
    <source>
        <dbReference type="EMBL" id="QDU25577.1"/>
    </source>
</evidence>
<sequence>MPPMNSVPPTTEPLLTPAQFLKGVGPVKAELLAKLELYYARDLLFNFPRTYQDMSELRTIDQLEEGKLASVTGVIEEVDLRNTGTGRSLLGLLVKQGASYLRGLWFNQPYLRSKFQVGRRILLSGEPKMQGVRWEMVHPKFEFLADDDDVPAGRILPVYSLTEGLNQTQMRRIMQSIVESHAQLVDDVFPDDFLDAHNLWPIRAALPQIHQPRDQDSLEQARRRFIYQELFVLQLALAIRKWKLTHHRRAPPLPTSARIDARITRLFPFELTSEQRTAIDQIAADMGREVPMNRLLQGDVGSGKTVVAMYAMLLAVAHGKQAALMAPTEVLARQHVQTLSTALKASQVRIGLLVGSLTAAERKQTLDALAAGELDILVGTHAVTHALNQSVPVATSDGLSEALAGGRFAKLGLVVIDEQHKFGVNQRAALKRAGIDPHYLVMTATPIPRTVTMTLFGDLDVSTLRSPPPGRQKTHTYLAEDGQRARWWNFFKQKLTEGRQGFVIVPLVEETEAVEAASVQQTLDVLQRGELLGYRLASLHGRMTPIEKESAMESFRRGRTQVLVSTSVVEVGVDVPNATLMTIEGGERFGLAQLHQLRGRISRGSHAGYLCVFANPSTDDAQRRLDAFTKSTDGFELAELDFQLRGPGDLFGTRQHGLPPLRIADLARDVIIVEEARSDAQTLIAADPDLTNPTYAKLKRMVLVRYGEALELGDVG</sequence>
<evidence type="ECO:0000256" key="7">
    <source>
        <dbReference type="ARBA" id="ARBA00023204"/>
    </source>
</evidence>
<keyword evidence="6" id="KW-0238">DNA-binding</keyword>
<gene>
    <name evidence="11" type="primary">recG</name>
    <name evidence="11" type="ORF">ETAA8_06460</name>
</gene>
<dbReference type="EMBL" id="CP036274">
    <property type="protein sequence ID" value="QDU25577.1"/>
    <property type="molecule type" value="Genomic_DNA"/>
</dbReference>
<dbReference type="InterPro" id="IPR014001">
    <property type="entry name" value="Helicase_ATP-bd"/>
</dbReference>
<dbReference type="CDD" id="cd04488">
    <property type="entry name" value="RecG_wedge_OBF"/>
    <property type="match status" value="1"/>
</dbReference>
<dbReference type="SUPFAM" id="SSF50249">
    <property type="entry name" value="Nucleic acid-binding proteins"/>
    <property type="match status" value="1"/>
</dbReference>
<evidence type="ECO:0000256" key="1">
    <source>
        <dbReference type="ARBA" id="ARBA00022741"/>
    </source>
</evidence>
<dbReference type="Proteomes" id="UP000315017">
    <property type="component" value="Chromosome"/>
</dbReference>
<dbReference type="Gene3D" id="2.40.50.140">
    <property type="entry name" value="Nucleic acid-binding proteins"/>
    <property type="match status" value="1"/>
</dbReference>
<dbReference type="Pfam" id="PF00271">
    <property type="entry name" value="Helicase_C"/>
    <property type="match status" value="1"/>
</dbReference>
<dbReference type="GO" id="GO:0006281">
    <property type="term" value="P:DNA repair"/>
    <property type="evidence" value="ECO:0007669"/>
    <property type="project" value="UniProtKB-KW"/>
</dbReference>
<keyword evidence="7" id="KW-0234">DNA repair</keyword>
<dbReference type="PROSITE" id="PS51192">
    <property type="entry name" value="HELICASE_ATP_BIND_1"/>
    <property type="match status" value="1"/>
</dbReference>
<keyword evidence="3 11" id="KW-0378">Hydrolase</keyword>
<evidence type="ECO:0000313" key="12">
    <source>
        <dbReference type="Proteomes" id="UP000315017"/>
    </source>
</evidence>
<keyword evidence="1" id="KW-0547">Nucleotide-binding</keyword>
<dbReference type="GO" id="GO:0005524">
    <property type="term" value="F:ATP binding"/>
    <property type="evidence" value="ECO:0007669"/>
    <property type="project" value="UniProtKB-KW"/>
</dbReference>
<dbReference type="SUPFAM" id="SSF52540">
    <property type="entry name" value="P-loop containing nucleoside triphosphate hydrolases"/>
    <property type="match status" value="2"/>
</dbReference>
<proteinExistence type="predicted"/>
<dbReference type="SMART" id="SM00490">
    <property type="entry name" value="HELICc"/>
    <property type="match status" value="1"/>
</dbReference>
<dbReference type="NCBIfam" id="NF008168">
    <property type="entry name" value="PRK10917.2-2"/>
    <property type="match status" value="1"/>
</dbReference>
<evidence type="ECO:0000256" key="8">
    <source>
        <dbReference type="ARBA" id="ARBA00049819"/>
    </source>
</evidence>
<dbReference type="SMART" id="SM00487">
    <property type="entry name" value="DEXDc"/>
    <property type="match status" value="1"/>
</dbReference>
<evidence type="ECO:0000256" key="5">
    <source>
        <dbReference type="ARBA" id="ARBA00022840"/>
    </source>
</evidence>
<name>A0A517Y5Q9_9BACT</name>
<keyword evidence="2" id="KW-0227">DNA damage</keyword>
<dbReference type="PROSITE" id="PS51194">
    <property type="entry name" value="HELICASE_CTER"/>
    <property type="match status" value="1"/>
</dbReference>
<dbReference type="Pfam" id="PF17191">
    <property type="entry name" value="RecG_wedge"/>
    <property type="match status" value="1"/>
</dbReference>
<dbReference type="PANTHER" id="PTHR47964:SF1">
    <property type="entry name" value="ATP-DEPENDENT DNA HELICASE HOMOLOG RECG, CHLOROPLASTIC"/>
    <property type="match status" value="1"/>
</dbReference>
<dbReference type="AlphaFoldDB" id="A0A517Y5Q9"/>
<evidence type="ECO:0000256" key="4">
    <source>
        <dbReference type="ARBA" id="ARBA00022806"/>
    </source>
</evidence>
<evidence type="ECO:0000259" key="10">
    <source>
        <dbReference type="PROSITE" id="PS51194"/>
    </source>
</evidence>
<feature type="domain" description="Helicase ATP-binding" evidence="9">
    <location>
        <begin position="285"/>
        <end position="464"/>
    </location>
</feature>
<dbReference type="KEGG" id="aagg:ETAA8_06460"/>
<dbReference type="GO" id="GO:0003678">
    <property type="term" value="F:DNA helicase activity"/>
    <property type="evidence" value="ECO:0007669"/>
    <property type="project" value="TreeGrafter"/>
</dbReference>
<dbReference type="Gene3D" id="3.40.50.300">
    <property type="entry name" value="P-loop containing nucleotide triphosphate hydrolases"/>
    <property type="match status" value="2"/>
</dbReference>
<keyword evidence="4 11" id="KW-0347">Helicase</keyword>
<dbReference type="InterPro" id="IPR045562">
    <property type="entry name" value="RecG_dom3_C"/>
</dbReference>
<keyword evidence="5" id="KW-0067">ATP-binding</keyword>
<dbReference type="GO" id="GO:0016787">
    <property type="term" value="F:hydrolase activity"/>
    <property type="evidence" value="ECO:0007669"/>
    <property type="project" value="UniProtKB-KW"/>
</dbReference>
<organism evidence="11 12">
    <name type="scientific">Anatilimnocola aggregata</name>
    <dbReference type="NCBI Taxonomy" id="2528021"/>
    <lineage>
        <taxon>Bacteria</taxon>
        <taxon>Pseudomonadati</taxon>
        <taxon>Planctomycetota</taxon>
        <taxon>Planctomycetia</taxon>
        <taxon>Pirellulales</taxon>
        <taxon>Pirellulaceae</taxon>
        <taxon>Anatilimnocola</taxon>
    </lineage>
</organism>
<evidence type="ECO:0000256" key="3">
    <source>
        <dbReference type="ARBA" id="ARBA00022801"/>
    </source>
</evidence>
<dbReference type="InterPro" id="IPR033454">
    <property type="entry name" value="RecG_wedge"/>
</dbReference>
<dbReference type="InterPro" id="IPR011545">
    <property type="entry name" value="DEAD/DEAH_box_helicase_dom"/>
</dbReference>
<dbReference type="CDD" id="cd17992">
    <property type="entry name" value="DEXHc_RecG"/>
    <property type="match status" value="1"/>
</dbReference>